<evidence type="ECO:0000259" key="10">
    <source>
        <dbReference type="PROSITE" id="PS51898"/>
    </source>
</evidence>
<dbReference type="InterPro" id="IPR011010">
    <property type="entry name" value="DNA_brk_join_enz"/>
</dbReference>
<keyword evidence="6 9" id="KW-0238">DNA-binding</keyword>
<dbReference type="InterPro" id="IPR050090">
    <property type="entry name" value="Tyrosine_recombinase_XerCD"/>
</dbReference>
<keyword evidence="4" id="KW-0159">Chromosome partition</keyword>
<dbReference type="InterPro" id="IPR013762">
    <property type="entry name" value="Integrase-like_cat_sf"/>
</dbReference>
<accession>A0A7W9SFV4</accession>
<evidence type="ECO:0000313" key="12">
    <source>
        <dbReference type="EMBL" id="MBB6041377.1"/>
    </source>
</evidence>
<feature type="domain" description="Tyr recombinase" evidence="10">
    <location>
        <begin position="153"/>
        <end position="348"/>
    </location>
</feature>
<comment type="caution">
    <text evidence="12">The sequence shown here is derived from an EMBL/GenBank/DDBJ whole genome shotgun (WGS) entry which is preliminary data.</text>
</comment>
<dbReference type="PANTHER" id="PTHR30349:SF77">
    <property type="entry name" value="TYROSINE RECOMBINASE XERC"/>
    <property type="match status" value="1"/>
</dbReference>
<dbReference type="InterPro" id="IPR044068">
    <property type="entry name" value="CB"/>
</dbReference>
<dbReference type="Gene3D" id="1.10.150.130">
    <property type="match status" value="1"/>
</dbReference>
<dbReference type="GeneID" id="85014896"/>
<evidence type="ECO:0000256" key="9">
    <source>
        <dbReference type="PROSITE-ProRule" id="PRU01248"/>
    </source>
</evidence>
<dbReference type="PROSITE" id="PS51900">
    <property type="entry name" value="CB"/>
    <property type="match status" value="1"/>
</dbReference>
<dbReference type="Pfam" id="PF00589">
    <property type="entry name" value="Phage_integrase"/>
    <property type="match status" value="1"/>
</dbReference>
<dbReference type="GO" id="GO:0051301">
    <property type="term" value="P:cell division"/>
    <property type="evidence" value="ECO:0007669"/>
    <property type="project" value="UniProtKB-KW"/>
</dbReference>
<evidence type="ECO:0000256" key="2">
    <source>
        <dbReference type="ARBA" id="ARBA00022490"/>
    </source>
</evidence>
<dbReference type="PANTHER" id="PTHR30349">
    <property type="entry name" value="PHAGE INTEGRASE-RELATED"/>
    <property type="match status" value="1"/>
</dbReference>
<name>A0A7W9SFV4_9FIRM</name>
<keyword evidence="8" id="KW-0131">Cell cycle</keyword>
<keyword evidence="7" id="KW-0233">DNA recombination</keyword>
<dbReference type="Gene3D" id="1.10.443.10">
    <property type="entry name" value="Intergrase catalytic core"/>
    <property type="match status" value="1"/>
</dbReference>
<dbReference type="InterPro" id="IPR010998">
    <property type="entry name" value="Integrase_recombinase_N"/>
</dbReference>
<reference evidence="12 13" key="1">
    <citation type="submission" date="2020-08" db="EMBL/GenBank/DDBJ databases">
        <title>Genomic Encyclopedia of Type Strains, Phase IV (KMG-IV): sequencing the most valuable type-strain genomes for metagenomic binning, comparative biology and taxonomic classification.</title>
        <authorList>
            <person name="Goeker M."/>
        </authorList>
    </citation>
    <scope>NUCLEOTIDE SEQUENCE [LARGE SCALE GENOMIC DNA]</scope>
    <source>
        <strain evidence="12 13">DSM 17245</strain>
    </source>
</reference>
<dbReference type="GO" id="GO:0015074">
    <property type="term" value="P:DNA integration"/>
    <property type="evidence" value="ECO:0007669"/>
    <property type="project" value="UniProtKB-KW"/>
</dbReference>
<evidence type="ECO:0000256" key="7">
    <source>
        <dbReference type="ARBA" id="ARBA00023172"/>
    </source>
</evidence>
<dbReference type="GO" id="GO:0003677">
    <property type="term" value="F:DNA binding"/>
    <property type="evidence" value="ECO:0007669"/>
    <property type="project" value="UniProtKB-UniRule"/>
</dbReference>
<dbReference type="GO" id="GO:0005737">
    <property type="term" value="C:cytoplasm"/>
    <property type="evidence" value="ECO:0007669"/>
    <property type="project" value="UniProtKB-SubCell"/>
</dbReference>
<protein>
    <submittedName>
        <fullName evidence="12">Site-specific recombinase XerD</fullName>
    </submittedName>
</protein>
<gene>
    <name evidence="12" type="ORF">HNQ46_001357</name>
</gene>
<evidence type="ECO:0000256" key="6">
    <source>
        <dbReference type="ARBA" id="ARBA00023125"/>
    </source>
</evidence>
<organism evidence="12 13">
    <name type="scientific">Oribacterium sinus</name>
    <dbReference type="NCBI Taxonomy" id="237576"/>
    <lineage>
        <taxon>Bacteria</taxon>
        <taxon>Bacillati</taxon>
        <taxon>Bacillota</taxon>
        <taxon>Clostridia</taxon>
        <taxon>Lachnospirales</taxon>
        <taxon>Lachnospiraceae</taxon>
        <taxon>Oribacterium</taxon>
    </lineage>
</organism>
<evidence type="ECO:0000256" key="1">
    <source>
        <dbReference type="ARBA" id="ARBA00004496"/>
    </source>
</evidence>
<dbReference type="PROSITE" id="PS51898">
    <property type="entry name" value="TYR_RECOMBINASE"/>
    <property type="match status" value="1"/>
</dbReference>
<dbReference type="GO" id="GO:0006310">
    <property type="term" value="P:DNA recombination"/>
    <property type="evidence" value="ECO:0007669"/>
    <property type="project" value="UniProtKB-KW"/>
</dbReference>
<keyword evidence="2" id="KW-0963">Cytoplasm</keyword>
<dbReference type="InterPro" id="IPR002104">
    <property type="entry name" value="Integrase_catalytic"/>
</dbReference>
<dbReference type="Proteomes" id="UP000522163">
    <property type="component" value="Unassembled WGS sequence"/>
</dbReference>
<feature type="domain" description="Core-binding (CB)" evidence="11">
    <location>
        <begin position="29"/>
        <end position="132"/>
    </location>
</feature>
<keyword evidence="5" id="KW-0229">DNA integration</keyword>
<evidence type="ECO:0000313" key="13">
    <source>
        <dbReference type="Proteomes" id="UP000522163"/>
    </source>
</evidence>
<dbReference type="GO" id="GO:0007059">
    <property type="term" value="P:chromosome segregation"/>
    <property type="evidence" value="ECO:0007669"/>
    <property type="project" value="UniProtKB-KW"/>
</dbReference>
<evidence type="ECO:0000259" key="11">
    <source>
        <dbReference type="PROSITE" id="PS51900"/>
    </source>
</evidence>
<dbReference type="EMBL" id="JACHHH010000006">
    <property type="protein sequence ID" value="MBB6041377.1"/>
    <property type="molecule type" value="Genomic_DNA"/>
</dbReference>
<comment type="subcellular location">
    <subcellularLocation>
        <location evidence="1">Cytoplasm</location>
    </subcellularLocation>
</comment>
<proteinExistence type="predicted"/>
<dbReference type="RefSeq" id="WP_183684005.1">
    <property type="nucleotide sequence ID" value="NZ_JACHHH010000006.1"/>
</dbReference>
<keyword evidence="3" id="KW-0132">Cell division</keyword>
<evidence type="ECO:0000256" key="3">
    <source>
        <dbReference type="ARBA" id="ARBA00022618"/>
    </source>
</evidence>
<dbReference type="AlphaFoldDB" id="A0A7W9SFV4"/>
<sequence>MPLQYHLELDKQNTLKLRQLQKDLPSFCASFFRGIDQVTSSRTKIAYAYDLKVFFQFLLEEKKLRSDIYDFEARDLDRLSLVDLEEYMEFLKYRTKKKTGKEGQIEEVEVLNHNKSIKRKISSLKSFFGYLYKTEQIKENKTALLSLPKLSQEDIVRMDQGEVAQFLDQVESGEDLSKKEKLYHEKNQVRDLAMMQLMLGTGIRVSECVGLNCSDVDFQNNAIRIHRKGGKEVSIYFSDEVEQGLRAYMEERKSKIPAAGHENALFLSLQNKRMSVRTVELMVKKYAQKVTPLKHITPHKLRSSYGTNLYQETGDIYLVADVLGHSDVNTTKKHYAALEEERRRSVRNLVRLRKEEGE</sequence>
<evidence type="ECO:0000256" key="4">
    <source>
        <dbReference type="ARBA" id="ARBA00022829"/>
    </source>
</evidence>
<evidence type="ECO:0000256" key="8">
    <source>
        <dbReference type="ARBA" id="ARBA00023306"/>
    </source>
</evidence>
<evidence type="ECO:0000256" key="5">
    <source>
        <dbReference type="ARBA" id="ARBA00022908"/>
    </source>
</evidence>
<dbReference type="SUPFAM" id="SSF56349">
    <property type="entry name" value="DNA breaking-rejoining enzymes"/>
    <property type="match status" value="1"/>
</dbReference>